<dbReference type="AlphaFoldDB" id="A0A0C1BZT4"/>
<dbReference type="SUPFAM" id="SSF52540">
    <property type="entry name" value="P-loop containing nucleoside triphosphate hydrolases"/>
    <property type="match status" value="2"/>
</dbReference>
<dbReference type="CDD" id="cd03221">
    <property type="entry name" value="ABCF_EF-3"/>
    <property type="match status" value="2"/>
</dbReference>
<dbReference type="PANTHER" id="PTHR19211">
    <property type="entry name" value="ATP-BINDING TRANSPORT PROTEIN-RELATED"/>
    <property type="match status" value="1"/>
</dbReference>
<reference evidence="5 6" key="1">
    <citation type="journal article" date="2014" name="Mol. Biol. Evol.">
        <title>Massive expansion of Ubiquitination-related gene families within the Chlamydiae.</title>
        <authorList>
            <person name="Domman D."/>
            <person name="Collingro A."/>
            <person name="Lagkouvardos I."/>
            <person name="Gehre L."/>
            <person name="Weinmaier T."/>
            <person name="Rattei T."/>
            <person name="Subtil A."/>
            <person name="Horn M."/>
        </authorList>
    </citation>
    <scope>NUCLEOTIDE SEQUENCE [LARGE SCALE GENOMIC DNA]</scope>
    <source>
        <strain evidence="5 6">OEW1</strain>
    </source>
</reference>
<dbReference type="GO" id="GO:0005524">
    <property type="term" value="F:ATP binding"/>
    <property type="evidence" value="ECO:0007669"/>
    <property type="project" value="UniProtKB-KW"/>
</dbReference>
<dbReference type="InterPro" id="IPR050611">
    <property type="entry name" value="ABCF"/>
</dbReference>
<evidence type="ECO:0000256" key="2">
    <source>
        <dbReference type="ARBA" id="ARBA00022741"/>
    </source>
</evidence>
<keyword evidence="2" id="KW-0547">Nucleotide-binding</keyword>
<dbReference type="Gene3D" id="3.40.50.300">
    <property type="entry name" value="P-loop containing nucleotide triphosphate hydrolases"/>
    <property type="match status" value="2"/>
</dbReference>
<dbReference type="FunFam" id="3.40.50.300:FF:000011">
    <property type="entry name" value="Putative ABC transporter ATP-binding component"/>
    <property type="match status" value="1"/>
</dbReference>
<sequence length="509" mass="57556">MILWILFSIKVVVMQVNDLSLAYHGINLFENASFSIQPGERCAFVGRNGAGKSSLFRLLTGKEVPDKGTISKPKNYIIGVLDQHIVFTQPTLIEEAALGLREDERDYIYKAEAILFGLGFKEEDLDRSPNEFSGGYQLRLHLAKVLVGEPDCLLLDEPTNYLDIVSIRWFTKFLQEWKGEFILISHDREFLDSISTHTMGIHRQKVTKVKGNTLDFFEQIMQREEIHEKTRQNLEKKREHLQGFIDRFGAKASKATQAQSKQKLLSRIPVLDDLKKLLQLDFQFNIANFPGKKMLEAQSLSFSYDANAPRPLIEDFSLTIEKGDRIAIIGKNGRGKSTILKLLADELNPASGFTKRSDNLSIGYFGQTNIDRLHPRHSIEEEIAAANPKLNLTQIKAICGLMMFSGDKSRKLNGVLSGGEKSRVLIGKIIASPCNLLLLDEPTHHLDMESIEALIDAIEDFDGAVIIVTHSELILKRMQLDKIVVCHQGKQELHLGTYEDFLDKHGWQD</sequence>
<evidence type="ECO:0000256" key="1">
    <source>
        <dbReference type="ARBA" id="ARBA00022737"/>
    </source>
</evidence>
<organism evidence="5 6">
    <name type="scientific">Parachlamydia acanthamoebae</name>
    <dbReference type="NCBI Taxonomy" id="83552"/>
    <lineage>
        <taxon>Bacteria</taxon>
        <taxon>Pseudomonadati</taxon>
        <taxon>Chlamydiota</taxon>
        <taxon>Chlamydiia</taxon>
        <taxon>Parachlamydiales</taxon>
        <taxon>Parachlamydiaceae</taxon>
        <taxon>Parachlamydia</taxon>
    </lineage>
</organism>
<dbReference type="InterPro" id="IPR017871">
    <property type="entry name" value="ABC_transporter-like_CS"/>
</dbReference>
<keyword evidence="3 5" id="KW-0067">ATP-binding</keyword>
<dbReference type="PANTHER" id="PTHR19211:SF14">
    <property type="entry name" value="ATP-BINDING CASSETTE SUB-FAMILY F MEMBER 1"/>
    <property type="match status" value="1"/>
</dbReference>
<dbReference type="SMART" id="SM00382">
    <property type="entry name" value="AAA"/>
    <property type="match status" value="2"/>
</dbReference>
<dbReference type="PROSITE" id="PS00211">
    <property type="entry name" value="ABC_TRANSPORTER_1"/>
    <property type="match status" value="1"/>
</dbReference>
<evidence type="ECO:0000259" key="4">
    <source>
        <dbReference type="PROSITE" id="PS50893"/>
    </source>
</evidence>
<gene>
    <name evidence="5" type="primary">ydiF</name>
    <name evidence="5" type="ORF">DB43_HC00210</name>
</gene>
<dbReference type="InterPro" id="IPR003439">
    <property type="entry name" value="ABC_transporter-like_ATP-bd"/>
</dbReference>
<dbReference type="PROSITE" id="PS50893">
    <property type="entry name" value="ABC_TRANSPORTER_2"/>
    <property type="match status" value="2"/>
</dbReference>
<dbReference type="InterPro" id="IPR003593">
    <property type="entry name" value="AAA+_ATPase"/>
</dbReference>
<name>A0A0C1BZT4_9BACT</name>
<dbReference type="EMBL" id="JSAM01000098">
    <property type="protein sequence ID" value="KIA76956.1"/>
    <property type="molecule type" value="Genomic_DNA"/>
</dbReference>
<feature type="domain" description="ABC transporter" evidence="4">
    <location>
        <begin position="14"/>
        <end position="228"/>
    </location>
</feature>
<comment type="caution">
    <text evidence="5">The sequence shown here is derived from an EMBL/GenBank/DDBJ whole genome shotgun (WGS) entry which is preliminary data.</text>
</comment>
<accession>A0A0C1BZT4</accession>
<dbReference type="GO" id="GO:0016887">
    <property type="term" value="F:ATP hydrolysis activity"/>
    <property type="evidence" value="ECO:0007669"/>
    <property type="project" value="InterPro"/>
</dbReference>
<dbReference type="Pfam" id="PF12848">
    <property type="entry name" value="ABC_tran_Xtn"/>
    <property type="match status" value="1"/>
</dbReference>
<dbReference type="PATRIC" id="fig|83552.4.peg.1909"/>
<keyword evidence="1" id="KW-0677">Repeat</keyword>
<protein>
    <submittedName>
        <fullName evidence="5">Putative ABC transporter ATP-binding protein YdiF</fullName>
    </submittedName>
</protein>
<dbReference type="InterPro" id="IPR032781">
    <property type="entry name" value="ABC_tran_Xtn"/>
</dbReference>
<dbReference type="Pfam" id="PF00005">
    <property type="entry name" value="ABC_tran"/>
    <property type="match status" value="2"/>
</dbReference>
<dbReference type="Proteomes" id="UP000031307">
    <property type="component" value="Unassembled WGS sequence"/>
</dbReference>
<evidence type="ECO:0000313" key="6">
    <source>
        <dbReference type="Proteomes" id="UP000031307"/>
    </source>
</evidence>
<evidence type="ECO:0000313" key="5">
    <source>
        <dbReference type="EMBL" id="KIA76956.1"/>
    </source>
</evidence>
<dbReference type="InterPro" id="IPR027417">
    <property type="entry name" value="P-loop_NTPase"/>
</dbReference>
<feature type="domain" description="ABC transporter" evidence="4">
    <location>
        <begin position="295"/>
        <end position="506"/>
    </location>
</feature>
<proteinExistence type="predicted"/>
<evidence type="ECO:0000256" key="3">
    <source>
        <dbReference type="ARBA" id="ARBA00022840"/>
    </source>
</evidence>